<protein>
    <submittedName>
        <fullName evidence="2">Uncharacterized protein</fullName>
    </submittedName>
</protein>
<comment type="caution">
    <text evidence="2">The sequence shown here is derived from an EMBL/GenBank/DDBJ whole genome shotgun (WGS) entry which is preliminary data.</text>
</comment>
<proteinExistence type="predicted"/>
<organism evidence="2 3">
    <name type="scientific">Pleuronectes platessa</name>
    <name type="common">European plaice</name>
    <dbReference type="NCBI Taxonomy" id="8262"/>
    <lineage>
        <taxon>Eukaryota</taxon>
        <taxon>Metazoa</taxon>
        <taxon>Chordata</taxon>
        <taxon>Craniata</taxon>
        <taxon>Vertebrata</taxon>
        <taxon>Euteleostomi</taxon>
        <taxon>Actinopterygii</taxon>
        <taxon>Neopterygii</taxon>
        <taxon>Teleostei</taxon>
        <taxon>Neoteleostei</taxon>
        <taxon>Acanthomorphata</taxon>
        <taxon>Carangaria</taxon>
        <taxon>Pleuronectiformes</taxon>
        <taxon>Pleuronectoidei</taxon>
        <taxon>Pleuronectidae</taxon>
        <taxon>Pleuronectes</taxon>
    </lineage>
</organism>
<sequence>MEVTGSASDPRSCRRNPAHWRISGSHTRREGEEFASSTHPVFSVPNKVKWVRIQASSQVLLSGPPLRSSSGRTQLWSFSRNVRTDQTSASGLLAAQQQDLPRDRRLPVPSAPPLLQKPSLRGLGCFTGAQRVNLTGIHFTSSSAAQQEQEEVRGLVCSLTLELEPCGKQVSVTCRILKLPLKRSFLGDDERRAGSFLCSWCQQRPSETFRAAAGRRTSVRGSSVCSGSSCKQHGGCAPVTSLSRQHHTESCSLHVPYQNV</sequence>
<dbReference type="EMBL" id="CADEAL010000502">
    <property type="protein sequence ID" value="CAB1421064.1"/>
    <property type="molecule type" value="Genomic_DNA"/>
</dbReference>
<keyword evidence="3" id="KW-1185">Reference proteome</keyword>
<gene>
    <name evidence="2" type="ORF">PLEPLA_LOCUS8945</name>
</gene>
<accession>A0A9N7TZQ6</accession>
<evidence type="ECO:0000256" key="1">
    <source>
        <dbReference type="SAM" id="MobiDB-lite"/>
    </source>
</evidence>
<dbReference type="Proteomes" id="UP001153269">
    <property type="component" value="Unassembled WGS sequence"/>
</dbReference>
<feature type="region of interest" description="Disordered" evidence="1">
    <location>
        <begin position="1"/>
        <end position="38"/>
    </location>
</feature>
<evidence type="ECO:0000313" key="2">
    <source>
        <dbReference type="EMBL" id="CAB1421064.1"/>
    </source>
</evidence>
<name>A0A9N7TZQ6_PLEPL</name>
<evidence type="ECO:0000313" key="3">
    <source>
        <dbReference type="Proteomes" id="UP001153269"/>
    </source>
</evidence>
<dbReference type="AlphaFoldDB" id="A0A9N7TZQ6"/>
<reference evidence="2" key="1">
    <citation type="submission" date="2020-03" db="EMBL/GenBank/DDBJ databases">
        <authorList>
            <person name="Weist P."/>
        </authorList>
    </citation>
    <scope>NUCLEOTIDE SEQUENCE</scope>
</reference>